<evidence type="ECO:0000313" key="3">
    <source>
        <dbReference type="EMBL" id="KAK4258224.1"/>
    </source>
</evidence>
<evidence type="ECO:0000256" key="2">
    <source>
        <dbReference type="SAM" id="Coils"/>
    </source>
</evidence>
<dbReference type="Proteomes" id="UP001293593">
    <property type="component" value="Unassembled WGS sequence"/>
</dbReference>
<keyword evidence="4" id="KW-1185">Reference proteome</keyword>
<evidence type="ECO:0000313" key="4">
    <source>
        <dbReference type="Proteomes" id="UP001293593"/>
    </source>
</evidence>
<dbReference type="EMBL" id="JAWXYG010000012">
    <property type="protein sequence ID" value="KAK4258224.1"/>
    <property type="molecule type" value="Genomic_DNA"/>
</dbReference>
<dbReference type="AlphaFoldDB" id="A0AAE1IXX9"/>
<dbReference type="GO" id="GO:0003697">
    <property type="term" value="F:single-stranded DNA binding"/>
    <property type="evidence" value="ECO:0007669"/>
    <property type="project" value="TreeGrafter"/>
</dbReference>
<keyword evidence="1 2" id="KW-0175">Coiled coil</keyword>
<sequence>MVEKANGRKEEVVTREYTINLHKCLHGCILEPQKLIRMQIGSKSWVFLTFGLQIITISDLNLDMGIMYQGVVEQVQCSRLLSYNIDAREIEKLRSYRMDLEESIETLEATSRRLQDEERRLSNEAANLHRQRDEINTVVLKEKEKHRDIMRIVELRKRKLESLAEEGDVDLVIAKLTAEARNCNIQRFRNAIKIKSEVGEEEKDGYRWLEEIEKPENSQIEEIDDDRTAAV</sequence>
<accession>A0AAE1IXX9</accession>
<protein>
    <submittedName>
        <fullName evidence="3">Uncharacterized protein</fullName>
    </submittedName>
</protein>
<reference evidence="3" key="1">
    <citation type="submission" date="2023-10" db="EMBL/GenBank/DDBJ databases">
        <title>Chromosome-level genome of the transformable northern wattle, Acacia crassicarpa.</title>
        <authorList>
            <person name="Massaro I."/>
            <person name="Sinha N.R."/>
            <person name="Poethig S."/>
            <person name="Leichty A.R."/>
        </authorList>
    </citation>
    <scope>NUCLEOTIDE SEQUENCE</scope>
    <source>
        <strain evidence="3">Acra3RX</strain>
        <tissue evidence="3">Leaf</tissue>
    </source>
</reference>
<gene>
    <name evidence="3" type="ORF">QN277_007696</name>
</gene>
<name>A0AAE1IXX9_9FABA</name>
<proteinExistence type="predicted"/>
<dbReference type="PANTHER" id="PTHR45916">
    <property type="entry name" value="STRUCTURAL MAINTENANCE OF CHROMOSOMES PROTEIN 5"/>
    <property type="match status" value="1"/>
</dbReference>
<evidence type="ECO:0000256" key="1">
    <source>
        <dbReference type="ARBA" id="ARBA00023054"/>
    </source>
</evidence>
<dbReference type="PANTHER" id="PTHR45916:SF1">
    <property type="entry name" value="STRUCTURAL MAINTENANCE OF CHROMOSOMES PROTEIN 5"/>
    <property type="match status" value="1"/>
</dbReference>
<organism evidence="3 4">
    <name type="scientific">Acacia crassicarpa</name>
    <name type="common">northern wattle</name>
    <dbReference type="NCBI Taxonomy" id="499986"/>
    <lineage>
        <taxon>Eukaryota</taxon>
        <taxon>Viridiplantae</taxon>
        <taxon>Streptophyta</taxon>
        <taxon>Embryophyta</taxon>
        <taxon>Tracheophyta</taxon>
        <taxon>Spermatophyta</taxon>
        <taxon>Magnoliopsida</taxon>
        <taxon>eudicotyledons</taxon>
        <taxon>Gunneridae</taxon>
        <taxon>Pentapetalae</taxon>
        <taxon>rosids</taxon>
        <taxon>fabids</taxon>
        <taxon>Fabales</taxon>
        <taxon>Fabaceae</taxon>
        <taxon>Caesalpinioideae</taxon>
        <taxon>mimosoid clade</taxon>
        <taxon>Acacieae</taxon>
        <taxon>Acacia</taxon>
    </lineage>
</organism>
<dbReference type="GO" id="GO:0005634">
    <property type="term" value="C:nucleus"/>
    <property type="evidence" value="ECO:0007669"/>
    <property type="project" value="TreeGrafter"/>
</dbReference>
<comment type="caution">
    <text evidence="3">The sequence shown here is derived from an EMBL/GenBank/DDBJ whole genome shotgun (WGS) entry which is preliminary data.</text>
</comment>
<dbReference type="GO" id="GO:0000724">
    <property type="term" value="P:double-strand break repair via homologous recombination"/>
    <property type="evidence" value="ECO:0007669"/>
    <property type="project" value="TreeGrafter"/>
</dbReference>
<feature type="coiled-coil region" evidence="2">
    <location>
        <begin position="90"/>
        <end position="134"/>
    </location>
</feature>
<dbReference type="GO" id="GO:0030915">
    <property type="term" value="C:Smc5-Smc6 complex"/>
    <property type="evidence" value="ECO:0007669"/>
    <property type="project" value="TreeGrafter"/>
</dbReference>